<dbReference type="InterPro" id="IPR006638">
    <property type="entry name" value="Elp3/MiaA/NifB-like_rSAM"/>
</dbReference>
<keyword evidence="7" id="KW-0411">Iron-sulfur</keyword>
<dbReference type="PROSITE" id="PS51918">
    <property type="entry name" value="RADICAL_SAM"/>
    <property type="match status" value="1"/>
</dbReference>
<keyword evidence="6" id="KW-0408">Iron</keyword>
<keyword evidence="4" id="KW-0949">S-adenosyl-L-methionine</keyword>
<evidence type="ECO:0000256" key="1">
    <source>
        <dbReference type="ARBA" id="ARBA00001966"/>
    </source>
</evidence>
<evidence type="ECO:0000256" key="5">
    <source>
        <dbReference type="ARBA" id="ARBA00022723"/>
    </source>
</evidence>
<protein>
    <submittedName>
        <fullName evidence="10">Uncharacterized protein</fullName>
    </submittedName>
</protein>
<evidence type="ECO:0000259" key="8">
    <source>
        <dbReference type="PROSITE" id="PS51449"/>
    </source>
</evidence>
<reference evidence="11" key="1">
    <citation type="submission" date="2017-09" db="EMBL/GenBank/DDBJ databases">
        <title>Depth-based differentiation of microbial function through sediment-hosted aquifers and enrichment of novel symbionts in the deep terrestrial subsurface.</title>
        <authorList>
            <person name="Probst A.J."/>
            <person name="Ladd B."/>
            <person name="Jarett J.K."/>
            <person name="Geller-Mcgrath D.E."/>
            <person name="Sieber C.M.K."/>
            <person name="Emerson J.B."/>
            <person name="Anantharaman K."/>
            <person name="Thomas B.C."/>
            <person name="Malmstrom R."/>
            <person name="Stieglmeier M."/>
            <person name="Klingl A."/>
            <person name="Woyke T."/>
            <person name="Ryan C.M."/>
            <person name="Banfield J.F."/>
        </authorList>
    </citation>
    <scope>NUCLEOTIDE SEQUENCE [LARGE SCALE GENOMIC DNA]</scope>
</reference>
<name>A0A2H0W6K1_9BACT</name>
<dbReference type="SFLD" id="SFLDS00029">
    <property type="entry name" value="Radical_SAM"/>
    <property type="match status" value="1"/>
</dbReference>
<dbReference type="InterPro" id="IPR038135">
    <property type="entry name" value="Methylthiotransferase_N_sf"/>
</dbReference>
<evidence type="ECO:0000256" key="7">
    <source>
        <dbReference type="ARBA" id="ARBA00023014"/>
    </source>
</evidence>
<dbReference type="PANTHER" id="PTHR43020:SF2">
    <property type="entry name" value="MITOCHONDRIAL TRNA METHYLTHIOTRANSFERASE CDK5RAP1"/>
    <property type="match status" value="1"/>
</dbReference>
<dbReference type="SMART" id="SM00729">
    <property type="entry name" value="Elp3"/>
    <property type="match status" value="1"/>
</dbReference>
<dbReference type="Gene3D" id="3.80.30.20">
    <property type="entry name" value="tm_1862 like domain"/>
    <property type="match status" value="1"/>
</dbReference>
<comment type="cofactor">
    <cofactor evidence="1">
        <name>[4Fe-4S] cluster</name>
        <dbReference type="ChEBI" id="CHEBI:49883"/>
    </cofactor>
</comment>
<dbReference type="InterPro" id="IPR023404">
    <property type="entry name" value="rSAM_horseshoe"/>
</dbReference>
<keyword evidence="5" id="KW-0479">Metal-binding</keyword>
<dbReference type="GO" id="GO:0005829">
    <property type="term" value="C:cytosol"/>
    <property type="evidence" value="ECO:0007669"/>
    <property type="project" value="TreeGrafter"/>
</dbReference>
<dbReference type="GO" id="GO:0035597">
    <property type="term" value="F:tRNA-2-methylthio-N(6)-dimethylallyladenosine(37) synthase activity"/>
    <property type="evidence" value="ECO:0007669"/>
    <property type="project" value="TreeGrafter"/>
</dbReference>
<dbReference type="InterPro" id="IPR007197">
    <property type="entry name" value="rSAM"/>
</dbReference>
<gene>
    <name evidence="10" type="ORF">COT78_01925</name>
</gene>
<accession>A0A2H0W6K1</accession>
<dbReference type="CDD" id="cd01335">
    <property type="entry name" value="Radical_SAM"/>
    <property type="match status" value="1"/>
</dbReference>
<dbReference type="AlphaFoldDB" id="A0A2H0W6K1"/>
<feature type="domain" description="Radical SAM core" evidence="9">
    <location>
        <begin position="108"/>
        <end position="367"/>
    </location>
</feature>
<proteinExistence type="predicted"/>
<dbReference type="Gene3D" id="3.40.50.12160">
    <property type="entry name" value="Methylthiotransferase, N-terminal domain"/>
    <property type="match status" value="1"/>
</dbReference>
<evidence type="ECO:0000256" key="2">
    <source>
        <dbReference type="ARBA" id="ARBA00022485"/>
    </source>
</evidence>
<evidence type="ECO:0000256" key="3">
    <source>
        <dbReference type="ARBA" id="ARBA00022679"/>
    </source>
</evidence>
<dbReference type="Pfam" id="PF04055">
    <property type="entry name" value="Radical_SAM"/>
    <property type="match status" value="1"/>
</dbReference>
<dbReference type="SFLD" id="SFLDG01082">
    <property type="entry name" value="B12-binding_domain_containing"/>
    <property type="match status" value="1"/>
</dbReference>
<dbReference type="InterPro" id="IPR005839">
    <property type="entry name" value="Methylthiotransferase"/>
</dbReference>
<dbReference type="PANTHER" id="PTHR43020">
    <property type="entry name" value="CDK5 REGULATORY SUBUNIT-ASSOCIATED PROTEIN 1"/>
    <property type="match status" value="1"/>
</dbReference>
<dbReference type="PROSITE" id="PS01278">
    <property type="entry name" value="MTTASE_RADICAL"/>
    <property type="match status" value="1"/>
</dbReference>
<dbReference type="InterPro" id="IPR058240">
    <property type="entry name" value="rSAM_sf"/>
</dbReference>
<dbReference type="Proteomes" id="UP000231382">
    <property type="component" value="Unassembled WGS sequence"/>
</dbReference>
<keyword evidence="3" id="KW-0808">Transferase</keyword>
<sequence>MKFFIKIFGCQYNEFDAVTLANELKFRGLVETNLDEADFVFVLNCSVRKTGVDRALGFIRNLENKKVFLSGCVLENDKERFAKKEVEFFSLENLNKKFNKKSPTPSHQLLTTSKYIPIMKGCNNFCSYCVVPYTRGREQSRKYDNVILDVKKAIKSGHREIWLLGQNVNSYRGTRSSCAVIPAEAGIQDSSHGSPGTTLKNTAGPEDDIFVGFTELLKKINELPGDFTIYFTSNHPKDMTDEIISAVANLPKIAKQIHLPVQSGSDKVLRSMNRPYTVSQYLKLVRKIKKEIPKVKITTDVIVGYPTETEDDFAKTVEVFKKVKYFQAYVNKYSPREGTAAHKLGDPIPWSEKQRRWRILNEIANKK</sequence>
<dbReference type="GO" id="GO:0046872">
    <property type="term" value="F:metal ion binding"/>
    <property type="evidence" value="ECO:0007669"/>
    <property type="project" value="UniProtKB-KW"/>
</dbReference>
<evidence type="ECO:0000256" key="6">
    <source>
        <dbReference type="ARBA" id="ARBA00023004"/>
    </source>
</evidence>
<dbReference type="SUPFAM" id="SSF102114">
    <property type="entry name" value="Radical SAM enzymes"/>
    <property type="match status" value="1"/>
</dbReference>
<dbReference type="FunFam" id="3.80.30.20:FF:000001">
    <property type="entry name" value="tRNA-2-methylthio-N(6)-dimethylallyladenosine synthase 2"/>
    <property type="match status" value="1"/>
</dbReference>
<dbReference type="InterPro" id="IPR020612">
    <property type="entry name" value="Methylthiotransferase_CS"/>
</dbReference>
<dbReference type="NCBIfam" id="TIGR00089">
    <property type="entry name" value="MiaB/RimO family radical SAM methylthiotransferase"/>
    <property type="match status" value="1"/>
</dbReference>
<dbReference type="EMBL" id="PEZW01000014">
    <property type="protein sequence ID" value="PIS07709.1"/>
    <property type="molecule type" value="Genomic_DNA"/>
</dbReference>
<feature type="domain" description="MTTase N-terminal" evidence="8">
    <location>
        <begin position="1"/>
        <end position="111"/>
    </location>
</feature>
<evidence type="ECO:0000256" key="4">
    <source>
        <dbReference type="ARBA" id="ARBA00022691"/>
    </source>
</evidence>
<evidence type="ECO:0000313" key="10">
    <source>
        <dbReference type="EMBL" id="PIS07709.1"/>
    </source>
</evidence>
<dbReference type="Pfam" id="PF00919">
    <property type="entry name" value="UPF0004"/>
    <property type="match status" value="1"/>
</dbReference>
<organism evidence="10 11">
    <name type="scientific">Candidatus Berkelbacteria bacterium CG10_big_fil_rev_8_21_14_0_10_43_13</name>
    <dbReference type="NCBI Taxonomy" id="1974514"/>
    <lineage>
        <taxon>Bacteria</taxon>
        <taxon>Candidatus Berkelbacteria</taxon>
    </lineage>
</organism>
<dbReference type="InterPro" id="IPR013848">
    <property type="entry name" value="Methylthiotransferase_N"/>
</dbReference>
<dbReference type="GO" id="GO:0051539">
    <property type="term" value="F:4 iron, 4 sulfur cluster binding"/>
    <property type="evidence" value="ECO:0007669"/>
    <property type="project" value="UniProtKB-KW"/>
</dbReference>
<evidence type="ECO:0000259" key="9">
    <source>
        <dbReference type="PROSITE" id="PS51918"/>
    </source>
</evidence>
<keyword evidence="2" id="KW-0004">4Fe-4S</keyword>
<evidence type="ECO:0000313" key="11">
    <source>
        <dbReference type="Proteomes" id="UP000231382"/>
    </source>
</evidence>
<comment type="caution">
    <text evidence="10">The sequence shown here is derived from an EMBL/GenBank/DDBJ whole genome shotgun (WGS) entry which is preliminary data.</text>
</comment>
<dbReference type="PROSITE" id="PS51449">
    <property type="entry name" value="MTTASE_N"/>
    <property type="match status" value="1"/>
</dbReference>